<comment type="caution">
    <text evidence="1">The sequence shown here is derived from an EMBL/GenBank/DDBJ whole genome shotgun (WGS) entry which is preliminary data.</text>
</comment>
<sequence>MAFATFPFPNITPLVSVKLDGSNYLNWTTQLTPLLRSHDLLGIVDGSEPCPPKFATDSEGKTTSNITTDYMVWTTLANSAKNWSDQLAAVGKPVDDEDLISYVVGVRHPPTQLATMATHTHVTQEEDQPWFLDNGANTHVTSTLNNLTLTQQPYQGPTQVTVGNGGGLLINHTSSSILKTNNSSLLLSNVLHCPRASSNLVSIQQLCQDNNCYFILTATSFVEKELQTNKILFQGPNREGLYPIYFQPFNSNKRQHNLASNSSFTAFLGVITPATTWHA</sequence>
<evidence type="ECO:0000313" key="2">
    <source>
        <dbReference type="Proteomes" id="UP001163603"/>
    </source>
</evidence>
<gene>
    <name evidence="1" type="ORF">Pint_33833</name>
</gene>
<reference evidence="2" key="1">
    <citation type="journal article" date="2023" name="G3 (Bethesda)">
        <title>Genome assembly and association tests identify interacting loci associated with vigor, precocity, and sex in interspecific pistachio rootstocks.</title>
        <authorList>
            <person name="Palmer W."/>
            <person name="Jacygrad E."/>
            <person name="Sagayaradj S."/>
            <person name="Cavanaugh K."/>
            <person name="Han R."/>
            <person name="Bertier L."/>
            <person name="Beede B."/>
            <person name="Kafkas S."/>
            <person name="Golino D."/>
            <person name="Preece J."/>
            <person name="Michelmore R."/>
        </authorList>
    </citation>
    <scope>NUCLEOTIDE SEQUENCE [LARGE SCALE GENOMIC DNA]</scope>
</reference>
<protein>
    <submittedName>
        <fullName evidence="1">Uncharacterized protein</fullName>
    </submittedName>
</protein>
<organism evidence="1 2">
    <name type="scientific">Pistacia integerrima</name>
    <dbReference type="NCBI Taxonomy" id="434235"/>
    <lineage>
        <taxon>Eukaryota</taxon>
        <taxon>Viridiplantae</taxon>
        <taxon>Streptophyta</taxon>
        <taxon>Embryophyta</taxon>
        <taxon>Tracheophyta</taxon>
        <taxon>Spermatophyta</taxon>
        <taxon>Magnoliopsida</taxon>
        <taxon>eudicotyledons</taxon>
        <taxon>Gunneridae</taxon>
        <taxon>Pentapetalae</taxon>
        <taxon>rosids</taxon>
        <taxon>malvids</taxon>
        <taxon>Sapindales</taxon>
        <taxon>Anacardiaceae</taxon>
        <taxon>Pistacia</taxon>
    </lineage>
</organism>
<accession>A0ACC0X6T1</accession>
<keyword evidence="2" id="KW-1185">Reference proteome</keyword>
<dbReference type="Proteomes" id="UP001163603">
    <property type="component" value="Chromosome 14"/>
</dbReference>
<proteinExistence type="predicted"/>
<dbReference type="EMBL" id="CM047749">
    <property type="protein sequence ID" value="KAJ0010775.1"/>
    <property type="molecule type" value="Genomic_DNA"/>
</dbReference>
<evidence type="ECO:0000313" key="1">
    <source>
        <dbReference type="EMBL" id="KAJ0010775.1"/>
    </source>
</evidence>
<name>A0ACC0X6T1_9ROSI</name>